<dbReference type="CDD" id="cd00060">
    <property type="entry name" value="FHA"/>
    <property type="match status" value="1"/>
</dbReference>
<dbReference type="InterPro" id="IPR000253">
    <property type="entry name" value="FHA_dom"/>
</dbReference>
<feature type="transmembrane region" description="Helical" evidence="1">
    <location>
        <begin position="262"/>
        <end position="279"/>
    </location>
</feature>
<gene>
    <name evidence="3" type="ORF">SAMN05444354_102157</name>
</gene>
<sequence>MEAVSPLAALNEEVLFLEVLEGDAVQARHRLERFPATVGRGYTNDVILDDPKVSTHHLRIERTEEGGFLVRDVGSRNGTFRMEPWAPLAELSLTPGARVAVGDTVLRFRGLSHAVEVTAVSEAPTAPRQRFFEQPPLFLVALMAALVASALSEYLTSYDKTDWGELVYAVLLPAAVSLFWAGAWSIASRIARRQFYFRAHGAIGSLSLLGFVSIPGLLTVLGFSFSLGPSIEWLGLLGYLVLMAWGLFWHMRYVTRWDSRRLGAVVGVVVLGFGTLVQAQELLGNEGFSVELKFPRTLLPSSLRLVPAETVEEFFQGTAGLQEQVDTLAKEE</sequence>
<feature type="transmembrane region" description="Helical" evidence="1">
    <location>
        <begin position="167"/>
        <end position="187"/>
    </location>
</feature>
<dbReference type="AlphaFoldDB" id="A0A1H7JCU7"/>
<name>A0A1H7JCU7_STIAU</name>
<dbReference type="SMART" id="SM00240">
    <property type="entry name" value="FHA"/>
    <property type="match status" value="1"/>
</dbReference>
<dbReference type="OrthoDB" id="5762105at2"/>
<keyword evidence="1" id="KW-0812">Transmembrane</keyword>
<evidence type="ECO:0000259" key="2">
    <source>
        <dbReference type="PROSITE" id="PS50006"/>
    </source>
</evidence>
<dbReference type="Proteomes" id="UP000182719">
    <property type="component" value="Unassembled WGS sequence"/>
</dbReference>
<dbReference type="Gene3D" id="2.60.200.20">
    <property type="match status" value="1"/>
</dbReference>
<evidence type="ECO:0000313" key="3">
    <source>
        <dbReference type="EMBL" id="SEK71707.1"/>
    </source>
</evidence>
<feature type="transmembrane region" description="Helical" evidence="1">
    <location>
        <begin position="231"/>
        <end position="250"/>
    </location>
</feature>
<proteinExistence type="predicted"/>
<feature type="transmembrane region" description="Helical" evidence="1">
    <location>
        <begin position="137"/>
        <end position="155"/>
    </location>
</feature>
<accession>A0A1H7JCU7</accession>
<protein>
    <submittedName>
        <fullName evidence="3">FHA domain protein</fullName>
    </submittedName>
</protein>
<dbReference type="RefSeq" id="WP_083423044.1">
    <property type="nucleotide sequence ID" value="NZ_FOAP01000002.1"/>
</dbReference>
<keyword evidence="4" id="KW-1185">Reference proteome</keyword>
<dbReference type="Pfam" id="PF00498">
    <property type="entry name" value="FHA"/>
    <property type="match status" value="1"/>
</dbReference>
<evidence type="ECO:0000256" key="1">
    <source>
        <dbReference type="SAM" id="Phobius"/>
    </source>
</evidence>
<dbReference type="InterPro" id="IPR008984">
    <property type="entry name" value="SMAD_FHA_dom_sf"/>
</dbReference>
<feature type="transmembrane region" description="Helical" evidence="1">
    <location>
        <begin position="199"/>
        <end position="225"/>
    </location>
</feature>
<reference evidence="4" key="1">
    <citation type="submission" date="2016-10" db="EMBL/GenBank/DDBJ databases">
        <authorList>
            <person name="Varghese N."/>
            <person name="Submissions S."/>
        </authorList>
    </citation>
    <scope>NUCLEOTIDE SEQUENCE [LARGE SCALE GENOMIC DNA]</scope>
    <source>
        <strain evidence="4">DSM 17044</strain>
    </source>
</reference>
<dbReference type="PROSITE" id="PS50006">
    <property type="entry name" value="FHA_DOMAIN"/>
    <property type="match status" value="1"/>
</dbReference>
<organism evidence="3 4">
    <name type="scientific">Stigmatella aurantiaca</name>
    <dbReference type="NCBI Taxonomy" id="41"/>
    <lineage>
        <taxon>Bacteria</taxon>
        <taxon>Pseudomonadati</taxon>
        <taxon>Myxococcota</taxon>
        <taxon>Myxococcia</taxon>
        <taxon>Myxococcales</taxon>
        <taxon>Cystobacterineae</taxon>
        <taxon>Archangiaceae</taxon>
        <taxon>Stigmatella</taxon>
    </lineage>
</organism>
<keyword evidence="1" id="KW-0472">Membrane</keyword>
<feature type="domain" description="FHA" evidence="2">
    <location>
        <begin position="36"/>
        <end position="80"/>
    </location>
</feature>
<dbReference type="EMBL" id="FOAP01000002">
    <property type="protein sequence ID" value="SEK71707.1"/>
    <property type="molecule type" value="Genomic_DNA"/>
</dbReference>
<keyword evidence="1" id="KW-1133">Transmembrane helix</keyword>
<dbReference type="SUPFAM" id="SSF49879">
    <property type="entry name" value="SMAD/FHA domain"/>
    <property type="match status" value="1"/>
</dbReference>
<evidence type="ECO:0000313" key="4">
    <source>
        <dbReference type="Proteomes" id="UP000182719"/>
    </source>
</evidence>